<dbReference type="SMART" id="SM00831">
    <property type="entry name" value="Cation_ATPase_N"/>
    <property type="match status" value="1"/>
</dbReference>
<dbReference type="Pfam" id="PF00122">
    <property type="entry name" value="E1-E2_ATPase"/>
    <property type="match status" value="1"/>
</dbReference>
<dbReference type="GO" id="GO:0120029">
    <property type="term" value="P:proton export across plasma membrane"/>
    <property type="evidence" value="ECO:0007669"/>
    <property type="project" value="UniProtKB-UniRule"/>
</dbReference>
<dbReference type="InterPro" id="IPR001757">
    <property type="entry name" value="P_typ_ATPase"/>
</dbReference>
<dbReference type="InterPro" id="IPR023214">
    <property type="entry name" value="HAD_sf"/>
</dbReference>
<feature type="domain" description="Cation-transporting P-type ATPase N-terminal" evidence="12">
    <location>
        <begin position="81"/>
        <end position="152"/>
    </location>
</feature>
<dbReference type="NCBIfam" id="TIGR01494">
    <property type="entry name" value="ATPase_P-type"/>
    <property type="match status" value="2"/>
</dbReference>
<keyword evidence="10" id="KW-0813">Transport</keyword>
<keyword evidence="10" id="KW-0375">Hydrogen ion transport</keyword>
<keyword evidence="10" id="KW-0406">Ion transport</keyword>
<name>A0AAU9KBS0_9CILI</name>
<dbReference type="Proteomes" id="UP001162131">
    <property type="component" value="Unassembled WGS sequence"/>
</dbReference>
<keyword evidence="9 10" id="KW-0472">Membrane</keyword>
<dbReference type="SUPFAM" id="SSF56784">
    <property type="entry name" value="HAD-like"/>
    <property type="match status" value="1"/>
</dbReference>
<evidence type="ECO:0000259" key="12">
    <source>
        <dbReference type="SMART" id="SM00831"/>
    </source>
</evidence>
<dbReference type="FunFam" id="3.40.50.1000:FF:000008">
    <property type="entry name" value="Plasma membrane ATPase"/>
    <property type="match status" value="1"/>
</dbReference>
<dbReference type="Pfam" id="PF00690">
    <property type="entry name" value="Cation_ATPase_N"/>
    <property type="match status" value="1"/>
</dbReference>
<comment type="catalytic activity">
    <reaction evidence="10">
        <text>ATP + H2O + H(+)(in) = ADP + phosphate + 2 H(+)(out)</text>
        <dbReference type="Rhea" id="RHEA:20852"/>
        <dbReference type="ChEBI" id="CHEBI:15377"/>
        <dbReference type="ChEBI" id="CHEBI:15378"/>
        <dbReference type="ChEBI" id="CHEBI:30616"/>
        <dbReference type="ChEBI" id="CHEBI:43474"/>
        <dbReference type="ChEBI" id="CHEBI:456216"/>
        <dbReference type="EC" id="7.1.2.1"/>
    </reaction>
</comment>
<dbReference type="AlphaFoldDB" id="A0AAU9KBS0"/>
<dbReference type="SFLD" id="SFLDG00002">
    <property type="entry name" value="C1.7:_P-type_atpase_like"/>
    <property type="match status" value="1"/>
</dbReference>
<feature type="transmembrane region" description="Helical" evidence="10">
    <location>
        <begin position="772"/>
        <end position="803"/>
    </location>
</feature>
<dbReference type="Gene3D" id="3.40.50.1000">
    <property type="entry name" value="HAD superfamily/HAD-like"/>
    <property type="match status" value="1"/>
</dbReference>
<dbReference type="EC" id="7.1.2.1" evidence="10"/>
<evidence type="ECO:0000256" key="3">
    <source>
        <dbReference type="ARBA" id="ARBA00022553"/>
    </source>
</evidence>
<evidence type="ECO:0000256" key="6">
    <source>
        <dbReference type="ARBA" id="ARBA00022840"/>
    </source>
</evidence>
<dbReference type="InterPro" id="IPR018303">
    <property type="entry name" value="ATPase_P-typ_P_site"/>
</dbReference>
<comment type="subcellular location">
    <subcellularLocation>
        <location evidence="10">Cell membrane</location>
        <topology evidence="10">Multi-pass membrane protein</topology>
    </subcellularLocation>
    <subcellularLocation>
        <location evidence="1">Membrane</location>
        <topology evidence="1">Multi-pass membrane protein</topology>
    </subcellularLocation>
</comment>
<keyword evidence="5 10" id="KW-0547">Nucleotide-binding</keyword>
<dbReference type="SFLD" id="SFLDS00003">
    <property type="entry name" value="Haloacid_Dehalogenase"/>
    <property type="match status" value="1"/>
</dbReference>
<feature type="compositionally biased region" description="Basic and acidic residues" evidence="11">
    <location>
        <begin position="47"/>
        <end position="64"/>
    </location>
</feature>
<keyword evidence="4 10" id="KW-0812">Transmembrane</keyword>
<dbReference type="InterPro" id="IPR023299">
    <property type="entry name" value="ATPase_P-typ_cyto_dom_N"/>
</dbReference>
<gene>
    <name evidence="13" type="ORF">BSTOLATCC_MIC63901</name>
</gene>
<dbReference type="PRINTS" id="PR00120">
    <property type="entry name" value="HATPASE"/>
</dbReference>
<dbReference type="FunFam" id="3.40.1110.10:FF:000005">
    <property type="entry name" value="Plasma membrane ATPase"/>
    <property type="match status" value="1"/>
</dbReference>
<protein>
    <recommendedName>
        <fullName evidence="10">Plasma membrane ATPase</fullName>
        <ecNumber evidence="10">7.1.2.1</ecNumber>
    </recommendedName>
</protein>
<feature type="transmembrane region" description="Helical" evidence="10">
    <location>
        <begin position="305"/>
        <end position="325"/>
    </location>
</feature>
<feature type="transmembrane region" description="Helical" evidence="10">
    <location>
        <begin position="128"/>
        <end position="146"/>
    </location>
</feature>
<keyword evidence="6 10" id="KW-0067">ATP-binding</keyword>
<evidence type="ECO:0000313" key="13">
    <source>
        <dbReference type="EMBL" id="CAG9335428.1"/>
    </source>
</evidence>
<feature type="transmembrane region" description="Helical" evidence="10">
    <location>
        <begin position="823"/>
        <end position="844"/>
    </location>
</feature>
<keyword evidence="7 10" id="KW-1278">Translocase</keyword>
<evidence type="ECO:0000256" key="10">
    <source>
        <dbReference type="RuleBase" id="RU362083"/>
    </source>
</evidence>
<dbReference type="InterPro" id="IPR044492">
    <property type="entry name" value="P_typ_ATPase_HD_dom"/>
</dbReference>
<dbReference type="PRINTS" id="PR00119">
    <property type="entry name" value="CATATPASE"/>
</dbReference>
<comment type="caution">
    <text evidence="13">The sequence shown here is derived from an EMBL/GenBank/DDBJ whole genome shotgun (WGS) entry which is preliminary data.</text>
</comment>
<evidence type="ECO:0000256" key="8">
    <source>
        <dbReference type="ARBA" id="ARBA00022989"/>
    </source>
</evidence>
<dbReference type="CDD" id="cd02076">
    <property type="entry name" value="P-type_ATPase_H"/>
    <property type="match status" value="1"/>
</dbReference>
<dbReference type="FunFam" id="2.70.150.10:FF:000042">
    <property type="entry name" value="Plasma membrane ATPase"/>
    <property type="match status" value="1"/>
</dbReference>
<dbReference type="Pfam" id="PF00702">
    <property type="entry name" value="Hydrolase"/>
    <property type="match status" value="1"/>
</dbReference>
<feature type="region of interest" description="Disordered" evidence="11">
    <location>
        <begin position="1"/>
        <end position="64"/>
    </location>
</feature>
<evidence type="ECO:0000313" key="14">
    <source>
        <dbReference type="Proteomes" id="UP001162131"/>
    </source>
</evidence>
<dbReference type="Gene3D" id="1.20.1110.10">
    <property type="entry name" value="Calcium-transporting ATPase, transmembrane domain"/>
    <property type="match status" value="1"/>
</dbReference>
<feature type="compositionally biased region" description="Polar residues" evidence="11">
    <location>
        <begin position="28"/>
        <end position="46"/>
    </location>
</feature>
<dbReference type="GO" id="GO:0005886">
    <property type="term" value="C:plasma membrane"/>
    <property type="evidence" value="ECO:0007669"/>
    <property type="project" value="UniProtKB-SubCell"/>
</dbReference>
<dbReference type="GO" id="GO:0005524">
    <property type="term" value="F:ATP binding"/>
    <property type="evidence" value="ECO:0007669"/>
    <property type="project" value="UniProtKB-UniRule"/>
</dbReference>
<evidence type="ECO:0000256" key="11">
    <source>
        <dbReference type="SAM" id="MobiDB-lite"/>
    </source>
</evidence>
<keyword evidence="3" id="KW-0597">Phosphoprotein</keyword>
<evidence type="ECO:0000256" key="4">
    <source>
        <dbReference type="ARBA" id="ARBA00022692"/>
    </source>
</evidence>
<dbReference type="InterPro" id="IPR059000">
    <property type="entry name" value="ATPase_P-type_domA"/>
</dbReference>
<dbReference type="Gene3D" id="3.40.1110.10">
    <property type="entry name" value="Calcium-transporting ATPase, cytoplasmic domain N"/>
    <property type="match status" value="1"/>
</dbReference>
<feature type="transmembrane region" description="Helical" evidence="10">
    <location>
        <begin position="152"/>
        <end position="172"/>
    </location>
</feature>
<dbReference type="SFLD" id="SFLDF00027">
    <property type="entry name" value="p-type_atpase"/>
    <property type="match status" value="1"/>
</dbReference>
<accession>A0AAU9KBS0</accession>
<evidence type="ECO:0000256" key="2">
    <source>
        <dbReference type="ARBA" id="ARBA00008804"/>
    </source>
</evidence>
<dbReference type="SUPFAM" id="SSF81653">
    <property type="entry name" value="Calcium ATPase, transduction domain A"/>
    <property type="match status" value="1"/>
</dbReference>
<dbReference type="SUPFAM" id="SSF81665">
    <property type="entry name" value="Calcium ATPase, transmembrane domain M"/>
    <property type="match status" value="1"/>
</dbReference>
<dbReference type="InterPro" id="IPR036412">
    <property type="entry name" value="HAD-like_sf"/>
</dbReference>
<dbReference type="GO" id="GO:0016887">
    <property type="term" value="F:ATP hydrolysis activity"/>
    <property type="evidence" value="ECO:0007669"/>
    <property type="project" value="InterPro"/>
</dbReference>
<dbReference type="PROSITE" id="PS00154">
    <property type="entry name" value="ATPASE_E1_E2"/>
    <property type="match status" value="1"/>
</dbReference>
<keyword evidence="14" id="KW-1185">Reference proteome</keyword>
<dbReference type="InterPro" id="IPR023298">
    <property type="entry name" value="ATPase_P-typ_TM_dom_sf"/>
</dbReference>
<dbReference type="InterPro" id="IPR008250">
    <property type="entry name" value="ATPase_P-typ_transduc_dom_A_sf"/>
</dbReference>
<keyword evidence="8 10" id="KW-1133">Transmembrane helix</keyword>
<feature type="transmembrane region" description="Helical" evidence="10">
    <location>
        <begin position="856"/>
        <end position="879"/>
    </location>
</feature>
<sequence length="966" mass="106887">MPGNSQISDDDSVSNANLSKNKIKQDSSELPEQNSLAENSKLNQNVDHAEKAEIKVRKKSEETSLIETSEKEKADGIIGKVQYKLTEQQIKDMKTGPEGLTDEEAKFRFTRDGPNTILEKKKKPILKFLSYFWGPMPIMIWIAIIIEIVRLSYIDFVVLLILQFFNGFVGWYEERNAGNAIEALKKNLAPKAKVKRNNEWSTIDAINLVQGDRVNIKLGDVIPADCILGQGNIEVDQSAMTGESMAVNKYEGEIVYQGSICKRGELEAVVVSTGANTFFGKTSALVGKTNNVGNIQKVITKFTGILMVASILFVTIIFVVVLTKGNDVLETLSLCVVILVASIPIATQVVASVTLAVGAHNLARSKAIVSKLTAIEEMAGMQILCSDKTGTLTKNELTANPPFLLENYSISDIFLYAGLSSRREKGTQDAIDKCISESAEKDHNIKYDKYEVTDFIPFDPKIKRTEATVRNNENNKIFKCTKGAPQIVLSLCDYKNIEDIVSKNVANLASRGYRTIGVAISEEDDKWSMVGLIPLYDPPRDDTKETIAKALQMNLKVKMITGDQIEIAKETARLLNLGDTIYNSDLFSEDAESDDQTTVKILVEKADGFAEVFPEHKYRIVEILQSLNYRCGMTGDGVNDAPALKKANVGIAVEGATDAARAAASIVLTMPGLSVIIQAIFLARMVFQRMNNYFIYRIACTVQLLAFFFIAMAIINPKDEFTCRSNGKSCSSIPTSFSFPVIAIVLIAILNDGTLVTIAYDRVTVSKKPEQFNLSIMFLNACTLGFVALISSITLLLLCLAHMDDSSPNDFFQGFDISTFSYGEVLTAMYLKVALSDFFTLFSARTSSWFWTRAPSWQVVIAFIVATVAATLFSCYWFFNFADSGSGSIPSMQSISWRFAGFIWGFDLVFFIIQDVIKVAELHLINSYYKSKGKEAGIGGSVLSETFLQFTSKKTIIRRQTSSFIR</sequence>
<dbReference type="NCBIfam" id="TIGR01647">
    <property type="entry name" value="ATPase-IIIA_H"/>
    <property type="match status" value="1"/>
</dbReference>
<keyword evidence="10" id="KW-0460">Magnesium</keyword>
<dbReference type="PANTHER" id="PTHR42861">
    <property type="entry name" value="CALCIUM-TRANSPORTING ATPASE"/>
    <property type="match status" value="1"/>
</dbReference>
<evidence type="ECO:0000256" key="5">
    <source>
        <dbReference type="ARBA" id="ARBA00022741"/>
    </source>
</evidence>
<feature type="transmembrane region" description="Helical" evidence="10">
    <location>
        <begin position="737"/>
        <end position="760"/>
    </location>
</feature>
<feature type="compositionally biased region" description="Polar residues" evidence="11">
    <location>
        <begin position="1"/>
        <end position="20"/>
    </location>
</feature>
<evidence type="ECO:0000256" key="7">
    <source>
        <dbReference type="ARBA" id="ARBA00022967"/>
    </source>
</evidence>
<dbReference type="InterPro" id="IPR004014">
    <property type="entry name" value="ATPase_P-typ_cation-transptr_N"/>
</dbReference>
<dbReference type="InterPro" id="IPR006534">
    <property type="entry name" value="P-type_ATPase_IIIA"/>
</dbReference>
<comment type="similarity">
    <text evidence="2 10">Belongs to the cation transport ATPase (P-type) (TC 3.A.3) family. Type IIIA subfamily.</text>
</comment>
<evidence type="ECO:0000256" key="1">
    <source>
        <dbReference type="ARBA" id="ARBA00004141"/>
    </source>
</evidence>
<reference evidence="13" key="1">
    <citation type="submission" date="2021-09" db="EMBL/GenBank/DDBJ databases">
        <authorList>
            <consortium name="AG Swart"/>
            <person name="Singh M."/>
            <person name="Singh A."/>
            <person name="Seah K."/>
            <person name="Emmerich C."/>
        </authorList>
    </citation>
    <scope>NUCLEOTIDE SEQUENCE</scope>
    <source>
        <strain evidence="13">ATCC30299</strain>
    </source>
</reference>
<feature type="transmembrane region" description="Helical" evidence="10">
    <location>
        <begin position="331"/>
        <end position="357"/>
    </location>
</feature>
<evidence type="ECO:0000256" key="9">
    <source>
        <dbReference type="ARBA" id="ARBA00023136"/>
    </source>
</evidence>
<feature type="transmembrane region" description="Helical" evidence="10">
    <location>
        <begin position="899"/>
        <end position="917"/>
    </location>
</feature>
<dbReference type="EMBL" id="CAJZBQ010000062">
    <property type="protein sequence ID" value="CAG9335428.1"/>
    <property type="molecule type" value="Genomic_DNA"/>
</dbReference>
<organism evidence="13 14">
    <name type="scientific">Blepharisma stoltei</name>
    <dbReference type="NCBI Taxonomy" id="1481888"/>
    <lineage>
        <taxon>Eukaryota</taxon>
        <taxon>Sar</taxon>
        <taxon>Alveolata</taxon>
        <taxon>Ciliophora</taxon>
        <taxon>Postciliodesmatophora</taxon>
        <taxon>Heterotrichea</taxon>
        <taxon>Heterotrichida</taxon>
        <taxon>Blepharismidae</taxon>
        <taxon>Blepharisma</taxon>
    </lineage>
</organism>
<feature type="transmembrane region" description="Helical" evidence="10">
    <location>
        <begin position="694"/>
        <end position="717"/>
    </location>
</feature>
<proteinExistence type="inferred from homology"/>
<dbReference type="GO" id="GO:0008553">
    <property type="term" value="F:P-type proton-exporting transporter activity"/>
    <property type="evidence" value="ECO:0007669"/>
    <property type="project" value="UniProtKB-UniRule"/>
</dbReference>
<dbReference type="SUPFAM" id="SSF81660">
    <property type="entry name" value="Metal cation-transporting ATPase, ATP-binding domain N"/>
    <property type="match status" value="1"/>
</dbReference>
<dbReference type="Gene3D" id="2.70.150.10">
    <property type="entry name" value="Calcium-transporting ATPase, cytoplasmic transduction domain A"/>
    <property type="match status" value="1"/>
</dbReference>